<proteinExistence type="inferred from homology"/>
<dbReference type="InterPro" id="IPR013087">
    <property type="entry name" value="Znf_C2H2_type"/>
</dbReference>
<dbReference type="Gene3D" id="3.30.160.60">
    <property type="entry name" value="Classic Zinc Finger"/>
    <property type="match status" value="5"/>
</dbReference>
<evidence type="ECO:0000256" key="4">
    <source>
        <dbReference type="ARBA" id="ARBA00022737"/>
    </source>
</evidence>
<dbReference type="FunFam" id="3.30.160.60:FF:000508">
    <property type="entry name" value="Myeloid zinc finger 1"/>
    <property type="match status" value="1"/>
</dbReference>
<feature type="domain" description="C2H2-type" evidence="12">
    <location>
        <begin position="159"/>
        <end position="186"/>
    </location>
</feature>
<dbReference type="GO" id="GO:0000981">
    <property type="term" value="F:DNA-binding transcription factor activity, RNA polymerase II-specific"/>
    <property type="evidence" value="ECO:0007669"/>
    <property type="project" value="TreeGrafter"/>
</dbReference>
<evidence type="ECO:0000256" key="11">
    <source>
        <dbReference type="PROSITE-ProRule" id="PRU00042"/>
    </source>
</evidence>
<keyword evidence="10" id="KW-0539">Nucleus</keyword>
<dbReference type="GO" id="GO:0003677">
    <property type="term" value="F:DNA binding"/>
    <property type="evidence" value="ECO:0007669"/>
    <property type="project" value="UniProtKB-KW"/>
</dbReference>
<keyword evidence="7" id="KW-0805">Transcription regulation</keyword>
<dbReference type="FunFam" id="3.30.160.60:FF:000624">
    <property type="entry name" value="zinc finger protein 697"/>
    <property type="match status" value="1"/>
</dbReference>
<dbReference type="GO" id="GO:0005634">
    <property type="term" value="C:nucleus"/>
    <property type="evidence" value="ECO:0007669"/>
    <property type="project" value="UniProtKB-SubCell"/>
</dbReference>
<dbReference type="AlphaFoldDB" id="A0A9J7ZTM9"/>
<evidence type="ECO:0000256" key="6">
    <source>
        <dbReference type="ARBA" id="ARBA00022833"/>
    </source>
</evidence>
<evidence type="ECO:0000313" key="14">
    <source>
        <dbReference type="Proteomes" id="UP001108240"/>
    </source>
</evidence>
<feature type="domain" description="C2H2-type" evidence="12">
    <location>
        <begin position="130"/>
        <end position="158"/>
    </location>
</feature>
<dbReference type="FunFam" id="3.30.160.60:FF:000646">
    <property type="entry name" value="Myeloid zinc finger 1"/>
    <property type="match status" value="1"/>
</dbReference>
<feature type="domain" description="C2H2-type" evidence="12">
    <location>
        <begin position="74"/>
        <end position="101"/>
    </location>
</feature>
<feature type="domain" description="C2H2-type" evidence="12">
    <location>
        <begin position="102"/>
        <end position="129"/>
    </location>
</feature>
<organism evidence="13 14">
    <name type="scientific">Cyprinus carpio carpio</name>
    <dbReference type="NCBI Taxonomy" id="630221"/>
    <lineage>
        <taxon>Eukaryota</taxon>
        <taxon>Metazoa</taxon>
        <taxon>Chordata</taxon>
        <taxon>Craniata</taxon>
        <taxon>Vertebrata</taxon>
        <taxon>Euteleostomi</taxon>
        <taxon>Actinopterygii</taxon>
        <taxon>Neopterygii</taxon>
        <taxon>Teleostei</taxon>
        <taxon>Ostariophysi</taxon>
        <taxon>Cypriniformes</taxon>
        <taxon>Cyprinidae</taxon>
        <taxon>Cyprininae</taxon>
        <taxon>Cyprinus</taxon>
    </lineage>
</organism>
<dbReference type="PANTHER" id="PTHR24394:SF48">
    <property type="entry name" value="ZINC FINGER PROTEIN 771"/>
    <property type="match status" value="1"/>
</dbReference>
<dbReference type="SUPFAM" id="SSF57667">
    <property type="entry name" value="beta-beta-alpha zinc fingers"/>
    <property type="match status" value="3"/>
</dbReference>
<dbReference type="Ensembl" id="ENSCCRT00000173688.1">
    <property type="protein sequence ID" value="ENSCCRP00000167938.1"/>
    <property type="gene ID" value="ENSCCRG00000072077.1"/>
</dbReference>
<accession>A0A9J7ZTM9</accession>
<dbReference type="GeneTree" id="ENSGT00940000154446"/>
<keyword evidence="14" id="KW-1185">Reference proteome</keyword>
<sequence length="228" mass="26436">MTFIKVESEDLKIEEAFRVKQEDTEEQTDLMALKVENEELKEIEEESQYERHIFMAVEKSIPTETNLFQDSESNSCHQCGKSFSLKGNHKEHMKIHTGEKLFTCQQCGKSFVKKGNLKDHMYIHTVVKPFTCDKCGMGFKYAESLSNHMRRIHSRDNCFICNQCGENFGSKVSLYSHVRLHTKEKQFICPLCGDTFLQNGNLKSHLRVHAAEKTFPSVWKAFQTENNP</sequence>
<evidence type="ECO:0000313" key="13">
    <source>
        <dbReference type="Ensembl" id="ENSCCRP00000135822.1"/>
    </source>
</evidence>
<dbReference type="Pfam" id="PF00096">
    <property type="entry name" value="zf-C2H2"/>
    <property type="match status" value="2"/>
</dbReference>
<evidence type="ECO:0000256" key="1">
    <source>
        <dbReference type="ARBA" id="ARBA00004123"/>
    </source>
</evidence>
<evidence type="ECO:0000259" key="12">
    <source>
        <dbReference type="PROSITE" id="PS50157"/>
    </source>
</evidence>
<dbReference type="PROSITE" id="PS00028">
    <property type="entry name" value="ZINC_FINGER_C2H2_1"/>
    <property type="match status" value="5"/>
</dbReference>
<keyword evidence="9" id="KW-0804">Transcription</keyword>
<reference evidence="13" key="1">
    <citation type="submission" date="2025-05" db="UniProtKB">
        <authorList>
            <consortium name="Ensembl"/>
        </authorList>
    </citation>
    <scope>IDENTIFICATION</scope>
</reference>
<dbReference type="PANTHER" id="PTHR24394">
    <property type="entry name" value="ZINC FINGER PROTEIN"/>
    <property type="match status" value="1"/>
</dbReference>
<comment type="subcellular location">
    <subcellularLocation>
        <location evidence="1">Nucleus</location>
    </subcellularLocation>
</comment>
<keyword evidence="4" id="KW-0677">Repeat</keyword>
<feature type="domain" description="C2H2-type" evidence="12">
    <location>
        <begin position="187"/>
        <end position="214"/>
    </location>
</feature>
<dbReference type="PROSITE" id="PS50157">
    <property type="entry name" value="ZINC_FINGER_C2H2_2"/>
    <property type="match status" value="5"/>
</dbReference>
<evidence type="ECO:0000256" key="5">
    <source>
        <dbReference type="ARBA" id="ARBA00022771"/>
    </source>
</evidence>
<dbReference type="Ensembl" id="ENSCCRT00000125248.1">
    <property type="protein sequence ID" value="ENSCCRP00000135822.1"/>
    <property type="gene ID" value="ENSCCRG00000072077.1"/>
</dbReference>
<dbReference type="Ensembl" id="ENSCCRT00000166031.1">
    <property type="protein sequence ID" value="ENSCCRP00000127932.1"/>
    <property type="gene ID" value="ENSCCRG00000072077.1"/>
</dbReference>
<evidence type="ECO:0000256" key="7">
    <source>
        <dbReference type="ARBA" id="ARBA00023015"/>
    </source>
</evidence>
<keyword evidence="3" id="KW-0479">Metal-binding</keyword>
<evidence type="ECO:0000256" key="8">
    <source>
        <dbReference type="ARBA" id="ARBA00023125"/>
    </source>
</evidence>
<name>A0A9J7ZTM9_CYPCA</name>
<dbReference type="GO" id="GO:0008270">
    <property type="term" value="F:zinc ion binding"/>
    <property type="evidence" value="ECO:0007669"/>
    <property type="project" value="UniProtKB-KW"/>
</dbReference>
<keyword evidence="5 11" id="KW-0863">Zinc-finger</keyword>
<keyword evidence="6" id="KW-0862">Zinc</keyword>
<keyword evidence="8" id="KW-0238">DNA-binding</keyword>
<dbReference type="Proteomes" id="UP001108240">
    <property type="component" value="Unplaced"/>
</dbReference>
<dbReference type="Pfam" id="PF13894">
    <property type="entry name" value="zf-C2H2_4"/>
    <property type="match status" value="2"/>
</dbReference>
<dbReference type="GO" id="GO:0042802">
    <property type="term" value="F:identical protein binding"/>
    <property type="evidence" value="ECO:0007669"/>
    <property type="project" value="UniProtKB-ARBA"/>
</dbReference>
<comment type="similarity">
    <text evidence="2">Belongs to the krueppel C2H2-type zinc-finger protein family.</text>
</comment>
<dbReference type="SMART" id="SM00355">
    <property type="entry name" value="ZnF_C2H2"/>
    <property type="match status" value="5"/>
</dbReference>
<protein>
    <recommendedName>
        <fullName evidence="12">C2H2-type domain-containing protein</fullName>
    </recommendedName>
</protein>
<evidence type="ECO:0000256" key="9">
    <source>
        <dbReference type="ARBA" id="ARBA00023163"/>
    </source>
</evidence>
<evidence type="ECO:0000256" key="2">
    <source>
        <dbReference type="ARBA" id="ARBA00006991"/>
    </source>
</evidence>
<dbReference type="InterPro" id="IPR036236">
    <property type="entry name" value="Znf_C2H2_sf"/>
</dbReference>
<evidence type="ECO:0000256" key="10">
    <source>
        <dbReference type="ARBA" id="ARBA00023242"/>
    </source>
</evidence>
<evidence type="ECO:0000256" key="3">
    <source>
        <dbReference type="ARBA" id="ARBA00022723"/>
    </source>
</evidence>
<dbReference type="FunFam" id="3.30.160.60:FF:000100">
    <property type="entry name" value="Zinc finger 45-like"/>
    <property type="match status" value="1"/>
</dbReference>